<dbReference type="PROSITE" id="PS50043">
    <property type="entry name" value="HTH_LUXR_2"/>
    <property type="match status" value="1"/>
</dbReference>
<keyword evidence="3 8" id="KW-0238">DNA-binding</keyword>
<comment type="caution">
    <text evidence="8">The sequence shown here is derived from an EMBL/GenBank/DDBJ whole genome shotgun (WGS) entry which is preliminary data.</text>
</comment>
<evidence type="ECO:0000313" key="9">
    <source>
        <dbReference type="Proteomes" id="UP001156702"/>
    </source>
</evidence>
<sequence>MSEGVKADEALDVLVADDHPLIRAGIRALLSARPHWRVCAEAETGEAALRLARELRPHLAVLDYSLPGITGLEVTRQLCREMPGIGVLVYTMHADERMLPALLEAGARGYVLKTEDDAALLAAMDAVAAGDIHISPEAANRKTMQGAASVLTPREIEVVRLVAFGETNKSIAAQLNVSVKTVDTHRTAAMRKLGLHTAVDVTLFAIRNKIIEP</sequence>
<dbReference type="InterPro" id="IPR016032">
    <property type="entry name" value="Sig_transdc_resp-reg_C-effctor"/>
</dbReference>
<feature type="domain" description="HTH luxR-type" evidence="6">
    <location>
        <begin position="144"/>
        <end position="209"/>
    </location>
</feature>
<evidence type="ECO:0000256" key="2">
    <source>
        <dbReference type="ARBA" id="ARBA00023015"/>
    </source>
</evidence>
<dbReference type="Proteomes" id="UP001156702">
    <property type="component" value="Unassembled WGS sequence"/>
</dbReference>
<evidence type="ECO:0000256" key="3">
    <source>
        <dbReference type="ARBA" id="ARBA00023125"/>
    </source>
</evidence>
<dbReference type="PANTHER" id="PTHR43214">
    <property type="entry name" value="TWO-COMPONENT RESPONSE REGULATOR"/>
    <property type="match status" value="1"/>
</dbReference>
<dbReference type="PROSITE" id="PS50110">
    <property type="entry name" value="RESPONSE_REGULATORY"/>
    <property type="match status" value="1"/>
</dbReference>
<feature type="modified residue" description="4-aspartylphosphate" evidence="5">
    <location>
        <position position="63"/>
    </location>
</feature>
<dbReference type="Pfam" id="PF00196">
    <property type="entry name" value="GerE"/>
    <property type="match status" value="1"/>
</dbReference>
<evidence type="ECO:0000256" key="4">
    <source>
        <dbReference type="ARBA" id="ARBA00023163"/>
    </source>
</evidence>
<dbReference type="SMART" id="SM00421">
    <property type="entry name" value="HTH_LUXR"/>
    <property type="match status" value="1"/>
</dbReference>
<dbReference type="PRINTS" id="PR00038">
    <property type="entry name" value="HTHLUXR"/>
</dbReference>
<dbReference type="SMART" id="SM00448">
    <property type="entry name" value="REC"/>
    <property type="match status" value="1"/>
</dbReference>
<dbReference type="SUPFAM" id="SSF52172">
    <property type="entry name" value="CheY-like"/>
    <property type="match status" value="1"/>
</dbReference>
<keyword evidence="1 5" id="KW-0597">Phosphoprotein</keyword>
<dbReference type="Gene3D" id="3.40.50.2300">
    <property type="match status" value="1"/>
</dbReference>
<dbReference type="SUPFAM" id="SSF46894">
    <property type="entry name" value="C-terminal effector domain of the bipartite response regulators"/>
    <property type="match status" value="1"/>
</dbReference>
<dbReference type="InterPro" id="IPR058245">
    <property type="entry name" value="NreC/VraR/RcsB-like_REC"/>
</dbReference>
<dbReference type="RefSeq" id="WP_244770115.1">
    <property type="nucleotide sequence ID" value="NZ_BSOP01000060.1"/>
</dbReference>
<dbReference type="EMBL" id="BSOP01000060">
    <property type="protein sequence ID" value="GLR54890.1"/>
    <property type="molecule type" value="Genomic_DNA"/>
</dbReference>
<evidence type="ECO:0000256" key="1">
    <source>
        <dbReference type="ARBA" id="ARBA00022553"/>
    </source>
</evidence>
<organism evidence="8 9">
    <name type="scientific">Shinella yambaruensis</name>
    <dbReference type="NCBI Taxonomy" id="415996"/>
    <lineage>
        <taxon>Bacteria</taxon>
        <taxon>Pseudomonadati</taxon>
        <taxon>Pseudomonadota</taxon>
        <taxon>Alphaproteobacteria</taxon>
        <taxon>Hyphomicrobiales</taxon>
        <taxon>Rhizobiaceae</taxon>
        <taxon>Shinella</taxon>
    </lineage>
</organism>
<name>A0ABQ5ZU52_9HYPH</name>
<gene>
    <name evidence="8" type="ORF">GCM10007923_61090</name>
</gene>
<dbReference type="InterPro" id="IPR039420">
    <property type="entry name" value="WalR-like"/>
</dbReference>
<accession>A0ABQ5ZU52</accession>
<dbReference type="InterPro" id="IPR001789">
    <property type="entry name" value="Sig_transdc_resp-reg_receiver"/>
</dbReference>
<dbReference type="CDD" id="cd06170">
    <property type="entry name" value="LuxR_C_like"/>
    <property type="match status" value="1"/>
</dbReference>
<keyword evidence="4" id="KW-0804">Transcription</keyword>
<dbReference type="Pfam" id="PF00072">
    <property type="entry name" value="Response_reg"/>
    <property type="match status" value="1"/>
</dbReference>
<dbReference type="InterPro" id="IPR011006">
    <property type="entry name" value="CheY-like_superfamily"/>
</dbReference>
<evidence type="ECO:0000259" key="7">
    <source>
        <dbReference type="PROSITE" id="PS50110"/>
    </source>
</evidence>
<dbReference type="CDD" id="cd17535">
    <property type="entry name" value="REC_NarL-like"/>
    <property type="match status" value="1"/>
</dbReference>
<protein>
    <submittedName>
        <fullName evidence="8">DNA-binding response regulator</fullName>
    </submittedName>
</protein>
<reference evidence="9" key="1">
    <citation type="journal article" date="2019" name="Int. J. Syst. Evol. Microbiol.">
        <title>The Global Catalogue of Microorganisms (GCM) 10K type strain sequencing project: providing services to taxonomists for standard genome sequencing and annotation.</title>
        <authorList>
            <consortium name="The Broad Institute Genomics Platform"/>
            <consortium name="The Broad Institute Genome Sequencing Center for Infectious Disease"/>
            <person name="Wu L."/>
            <person name="Ma J."/>
        </authorList>
    </citation>
    <scope>NUCLEOTIDE SEQUENCE [LARGE SCALE GENOMIC DNA]</scope>
    <source>
        <strain evidence="9">NBRC 102122</strain>
    </source>
</reference>
<proteinExistence type="predicted"/>
<keyword evidence="9" id="KW-1185">Reference proteome</keyword>
<keyword evidence="2" id="KW-0805">Transcription regulation</keyword>
<evidence type="ECO:0000313" key="8">
    <source>
        <dbReference type="EMBL" id="GLR54890.1"/>
    </source>
</evidence>
<dbReference type="PROSITE" id="PS00622">
    <property type="entry name" value="HTH_LUXR_1"/>
    <property type="match status" value="1"/>
</dbReference>
<evidence type="ECO:0000256" key="5">
    <source>
        <dbReference type="PROSITE-ProRule" id="PRU00169"/>
    </source>
</evidence>
<evidence type="ECO:0000259" key="6">
    <source>
        <dbReference type="PROSITE" id="PS50043"/>
    </source>
</evidence>
<dbReference type="InterPro" id="IPR000792">
    <property type="entry name" value="Tscrpt_reg_LuxR_C"/>
</dbReference>
<dbReference type="PANTHER" id="PTHR43214:SF41">
    <property type="entry name" value="NITRATE_NITRITE RESPONSE REGULATOR PROTEIN NARP"/>
    <property type="match status" value="1"/>
</dbReference>
<feature type="domain" description="Response regulatory" evidence="7">
    <location>
        <begin position="12"/>
        <end position="128"/>
    </location>
</feature>
<dbReference type="GO" id="GO:0003677">
    <property type="term" value="F:DNA binding"/>
    <property type="evidence" value="ECO:0007669"/>
    <property type="project" value="UniProtKB-KW"/>
</dbReference>